<evidence type="ECO:0000256" key="6">
    <source>
        <dbReference type="ARBA" id="ARBA00023053"/>
    </source>
</evidence>
<evidence type="ECO:0000256" key="2">
    <source>
        <dbReference type="ARBA" id="ARBA00022475"/>
    </source>
</evidence>
<dbReference type="NCBIfam" id="TIGR00494">
    <property type="entry name" value="crcB"/>
    <property type="match status" value="1"/>
</dbReference>
<dbReference type="PANTHER" id="PTHR28259">
    <property type="entry name" value="FLUORIDE EXPORT PROTEIN 1-RELATED"/>
    <property type="match status" value="1"/>
</dbReference>
<dbReference type="InterPro" id="IPR003691">
    <property type="entry name" value="FluC"/>
</dbReference>
<evidence type="ECO:0000256" key="3">
    <source>
        <dbReference type="ARBA" id="ARBA00022519"/>
    </source>
</evidence>
<comment type="activity regulation">
    <text evidence="12">Na(+) is not transported, but it plays an essential structural role and its presence is essential for fluoride channel function.</text>
</comment>
<keyword evidence="12" id="KW-0813">Transport</keyword>
<keyword evidence="8 12" id="KW-0472">Membrane</keyword>
<feature type="transmembrane region" description="Helical" evidence="12">
    <location>
        <begin position="6"/>
        <end position="24"/>
    </location>
</feature>
<feature type="transmembrane region" description="Helical" evidence="12">
    <location>
        <begin position="105"/>
        <end position="129"/>
    </location>
</feature>
<evidence type="ECO:0000313" key="14">
    <source>
        <dbReference type="Proteomes" id="UP001156641"/>
    </source>
</evidence>
<keyword evidence="3" id="KW-0997">Cell inner membrane</keyword>
<protein>
    <recommendedName>
        <fullName evidence="12">Fluoride-specific ion channel FluC</fullName>
    </recommendedName>
</protein>
<keyword evidence="9 12" id="KW-0407">Ion channel</keyword>
<dbReference type="PANTHER" id="PTHR28259:SF1">
    <property type="entry name" value="FLUORIDE EXPORT PROTEIN 1-RELATED"/>
    <property type="match status" value="1"/>
</dbReference>
<evidence type="ECO:0000313" key="13">
    <source>
        <dbReference type="EMBL" id="GLR68725.1"/>
    </source>
</evidence>
<keyword evidence="7 12" id="KW-0406">Ion transport</keyword>
<keyword evidence="2 12" id="KW-1003">Cell membrane</keyword>
<dbReference type="Pfam" id="PF02537">
    <property type="entry name" value="CRCB"/>
    <property type="match status" value="1"/>
</dbReference>
<comment type="subcellular location">
    <subcellularLocation>
        <location evidence="1 12">Cell membrane</location>
        <topology evidence="1 12">Multi-pass membrane protein</topology>
    </subcellularLocation>
</comment>
<feature type="transmembrane region" description="Helical" evidence="12">
    <location>
        <begin position="70"/>
        <end position="93"/>
    </location>
</feature>
<keyword evidence="12" id="KW-0479">Metal-binding</keyword>
<feature type="transmembrane region" description="Helical" evidence="12">
    <location>
        <begin position="36"/>
        <end position="58"/>
    </location>
</feature>
<evidence type="ECO:0000256" key="11">
    <source>
        <dbReference type="ARBA" id="ARBA00035585"/>
    </source>
</evidence>
<comment type="catalytic activity">
    <reaction evidence="11">
        <text>fluoride(in) = fluoride(out)</text>
        <dbReference type="Rhea" id="RHEA:76159"/>
        <dbReference type="ChEBI" id="CHEBI:17051"/>
    </reaction>
    <physiologicalReaction direction="left-to-right" evidence="11">
        <dbReference type="Rhea" id="RHEA:76160"/>
    </physiologicalReaction>
</comment>
<keyword evidence="4 12" id="KW-0812">Transmembrane</keyword>
<dbReference type="Proteomes" id="UP001156641">
    <property type="component" value="Unassembled WGS sequence"/>
</dbReference>
<organism evidence="13 14">
    <name type="scientific">Acidocella aquatica</name>
    <dbReference type="NCBI Taxonomy" id="1922313"/>
    <lineage>
        <taxon>Bacteria</taxon>
        <taxon>Pseudomonadati</taxon>
        <taxon>Pseudomonadota</taxon>
        <taxon>Alphaproteobacteria</taxon>
        <taxon>Acetobacterales</taxon>
        <taxon>Acidocellaceae</taxon>
        <taxon>Acidocella</taxon>
    </lineage>
</organism>
<keyword evidence="6 12" id="KW-0915">Sodium</keyword>
<evidence type="ECO:0000256" key="7">
    <source>
        <dbReference type="ARBA" id="ARBA00023065"/>
    </source>
</evidence>
<gene>
    <name evidence="12 13" type="primary">crcB</name>
    <name evidence="12" type="synonym">fluC</name>
    <name evidence="13" type="ORF">GCM10010909_34070</name>
</gene>
<keyword evidence="14" id="KW-1185">Reference proteome</keyword>
<dbReference type="NCBIfam" id="NF010802">
    <property type="entry name" value="PRK14206.1"/>
    <property type="match status" value="1"/>
</dbReference>
<evidence type="ECO:0000256" key="8">
    <source>
        <dbReference type="ARBA" id="ARBA00023136"/>
    </source>
</evidence>
<name>A0ABQ6A8C2_9PROT</name>
<evidence type="ECO:0000256" key="1">
    <source>
        <dbReference type="ARBA" id="ARBA00004651"/>
    </source>
</evidence>
<dbReference type="HAMAP" id="MF_00454">
    <property type="entry name" value="FluC"/>
    <property type="match status" value="1"/>
</dbReference>
<evidence type="ECO:0000256" key="4">
    <source>
        <dbReference type="ARBA" id="ARBA00022692"/>
    </source>
</evidence>
<comment type="caution">
    <text evidence="13">The sequence shown here is derived from an EMBL/GenBank/DDBJ whole genome shotgun (WGS) entry which is preliminary data.</text>
</comment>
<evidence type="ECO:0000256" key="5">
    <source>
        <dbReference type="ARBA" id="ARBA00022989"/>
    </source>
</evidence>
<evidence type="ECO:0000256" key="9">
    <source>
        <dbReference type="ARBA" id="ARBA00023303"/>
    </source>
</evidence>
<dbReference type="RefSeq" id="WP_284259579.1">
    <property type="nucleotide sequence ID" value="NZ_BSOS01000094.1"/>
</dbReference>
<feature type="binding site" evidence="12">
    <location>
        <position position="83"/>
    </location>
    <ligand>
        <name>Na(+)</name>
        <dbReference type="ChEBI" id="CHEBI:29101"/>
        <note>structural</note>
    </ligand>
</feature>
<feature type="binding site" evidence="12">
    <location>
        <position position="80"/>
    </location>
    <ligand>
        <name>Na(+)</name>
        <dbReference type="ChEBI" id="CHEBI:29101"/>
        <note>structural</note>
    </ligand>
</feature>
<comment type="similarity">
    <text evidence="10 12">Belongs to the fluoride channel Fluc/FEX (TC 1.A.43) family.</text>
</comment>
<proteinExistence type="inferred from homology"/>
<reference evidence="14" key="1">
    <citation type="journal article" date="2019" name="Int. J. Syst. Evol. Microbiol.">
        <title>The Global Catalogue of Microorganisms (GCM) 10K type strain sequencing project: providing services to taxonomists for standard genome sequencing and annotation.</title>
        <authorList>
            <consortium name="The Broad Institute Genomics Platform"/>
            <consortium name="The Broad Institute Genome Sequencing Center for Infectious Disease"/>
            <person name="Wu L."/>
            <person name="Ma J."/>
        </authorList>
    </citation>
    <scope>NUCLEOTIDE SEQUENCE [LARGE SCALE GENOMIC DNA]</scope>
    <source>
        <strain evidence="14">NBRC 112502</strain>
    </source>
</reference>
<sequence length="139" mass="14169">MDDVAAYLWVALGGALGSVARFALGNAMVLLTGPAFPWGTLLINVIGSFVISFFGMLTGTGDRFALPYEARVFVTVGICGGFTTFSSFSLQSVDLIRAGQPGRAGLYVAASLILCVAACGLGFLSAAALNNSAGPAHSL</sequence>
<comment type="function">
    <text evidence="12">Fluoride-specific ion channel. Important for reducing fluoride concentration in the cell, thus reducing its toxicity.</text>
</comment>
<dbReference type="EMBL" id="BSOS01000094">
    <property type="protein sequence ID" value="GLR68725.1"/>
    <property type="molecule type" value="Genomic_DNA"/>
</dbReference>
<evidence type="ECO:0000256" key="12">
    <source>
        <dbReference type="HAMAP-Rule" id="MF_00454"/>
    </source>
</evidence>
<evidence type="ECO:0000256" key="10">
    <source>
        <dbReference type="ARBA" id="ARBA00035120"/>
    </source>
</evidence>
<accession>A0ABQ6A8C2</accession>
<keyword evidence="5 12" id="KW-1133">Transmembrane helix</keyword>